<gene>
    <name evidence="1" type="ORF">BJ988_003653</name>
</gene>
<dbReference type="RefSeq" id="WP_179659338.1">
    <property type="nucleotide sequence ID" value="NZ_JACBZR010000001.1"/>
</dbReference>
<evidence type="ECO:0000313" key="1">
    <source>
        <dbReference type="EMBL" id="NYI79005.1"/>
    </source>
</evidence>
<comment type="caution">
    <text evidence="1">The sequence shown here is derived from an EMBL/GenBank/DDBJ whole genome shotgun (WGS) entry which is preliminary data.</text>
</comment>
<accession>A0A7Z0DP63</accession>
<organism evidence="1 2">
    <name type="scientific">Nocardioides panzhihuensis</name>
    <dbReference type="NCBI Taxonomy" id="860243"/>
    <lineage>
        <taxon>Bacteria</taxon>
        <taxon>Bacillati</taxon>
        <taxon>Actinomycetota</taxon>
        <taxon>Actinomycetes</taxon>
        <taxon>Propionibacteriales</taxon>
        <taxon>Nocardioidaceae</taxon>
        <taxon>Nocardioides</taxon>
    </lineage>
</organism>
<dbReference type="Proteomes" id="UP000564496">
    <property type="component" value="Unassembled WGS sequence"/>
</dbReference>
<evidence type="ECO:0000313" key="2">
    <source>
        <dbReference type="Proteomes" id="UP000564496"/>
    </source>
</evidence>
<proteinExistence type="predicted"/>
<reference evidence="1 2" key="1">
    <citation type="submission" date="2020-07" db="EMBL/GenBank/DDBJ databases">
        <title>Sequencing the genomes of 1000 actinobacteria strains.</title>
        <authorList>
            <person name="Klenk H.-P."/>
        </authorList>
    </citation>
    <scope>NUCLEOTIDE SEQUENCE [LARGE SCALE GENOMIC DNA]</scope>
    <source>
        <strain evidence="1 2">DSM 26487</strain>
    </source>
</reference>
<sequence length="353" mass="37981">MEEFIARPAAIRGAAAALEQLGGMGKYVTNIAATDVSVTSNSDVLVDASREFERVQTALLDAYGPTGPYGVMMEGAAQAMRSIAKEYETVDAASAARLDSLLPELGGVPSYFSFDSPGVDESSYAEIGNDIESVALDQYDDFMKISKTVNHIIDCKWVGDILETVGIPNEIAKVEAKLGAEWDQVGTSVAAVDQCRTCMRSFAEDLTGMWAGLEGNWQGRAAASAYDHFNAVARVLKDHANGLGALTQRIIAEMHAVKSSVDTMNDLLEQLIQELPGPQSFSELFSSAIEDGLTEPFKKLLQRVKMFKAAFDVALTLAFGVNALFAQLCRFNEGVDFPPVPSWDAPDVNGGSR</sequence>
<protein>
    <submittedName>
        <fullName evidence="1">Uncharacterized protein YukE</fullName>
    </submittedName>
</protein>
<keyword evidence="2" id="KW-1185">Reference proteome</keyword>
<name>A0A7Z0DP63_9ACTN</name>
<dbReference type="EMBL" id="JACBZR010000001">
    <property type="protein sequence ID" value="NYI79005.1"/>
    <property type="molecule type" value="Genomic_DNA"/>
</dbReference>
<dbReference type="AlphaFoldDB" id="A0A7Z0DP63"/>